<keyword evidence="1" id="KW-0175">Coiled coil</keyword>
<evidence type="ECO:0000313" key="4">
    <source>
        <dbReference type="Proteomes" id="UP001526143"/>
    </source>
</evidence>
<evidence type="ECO:0000256" key="2">
    <source>
        <dbReference type="SAM" id="Phobius"/>
    </source>
</evidence>
<keyword evidence="2" id="KW-0472">Membrane</keyword>
<reference evidence="3 4" key="1">
    <citation type="submission" date="2022-10" db="EMBL/GenBank/DDBJ databases">
        <title>Identification of biosynthetic pathway for the production of the potent trypsin inhibitor radiosumin.</title>
        <authorList>
            <person name="Fewer D.P."/>
            <person name="Delbaje E."/>
            <person name="Ouyang X."/>
            <person name="Agostino P.D."/>
            <person name="Wahlsten M."/>
            <person name="Jokela J."/>
            <person name="Permi P."/>
            <person name="Haapaniemi E."/>
            <person name="Koistinen H."/>
        </authorList>
    </citation>
    <scope>NUCLEOTIDE SEQUENCE [LARGE SCALE GENOMIC DNA]</scope>
    <source>
        <strain evidence="3 4">NIES-515</strain>
    </source>
</reference>
<protein>
    <submittedName>
        <fullName evidence="3">Uncharacterized protein</fullName>
    </submittedName>
</protein>
<evidence type="ECO:0000313" key="3">
    <source>
        <dbReference type="EMBL" id="MCV3215517.1"/>
    </source>
</evidence>
<accession>A0ABT3B2B3</accession>
<sequence length="155" mass="17404">MNDWITQHPAIFRIVQVLAWGSNHPIISLVILLFTIAIASSIIKAIVRLIETASWSILQVPFKLLFALIKVSFVSFTKVSNIALKKLAFPQPVNNLPALPPATPQPIYKDKQQRLTEITLRLEAIQIEQKQLLQEATELLATDAIEMKKQDVNLG</sequence>
<keyword evidence="2" id="KW-1133">Transmembrane helix</keyword>
<name>A0ABT3B2B3_9CYAN</name>
<dbReference type="EMBL" id="JAOWRF010000264">
    <property type="protein sequence ID" value="MCV3215517.1"/>
    <property type="molecule type" value="Genomic_DNA"/>
</dbReference>
<organism evidence="3 4">
    <name type="scientific">Plectonema radiosum NIES-515</name>
    <dbReference type="NCBI Taxonomy" id="2986073"/>
    <lineage>
        <taxon>Bacteria</taxon>
        <taxon>Bacillati</taxon>
        <taxon>Cyanobacteriota</taxon>
        <taxon>Cyanophyceae</taxon>
        <taxon>Oscillatoriophycideae</taxon>
        <taxon>Oscillatoriales</taxon>
        <taxon>Microcoleaceae</taxon>
        <taxon>Plectonema</taxon>
    </lineage>
</organism>
<comment type="caution">
    <text evidence="3">The sequence shown here is derived from an EMBL/GenBank/DDBJ whole genome shotgun (WGS) entry which is preliminary data.</text>
</comment>
<evidence type="ECO:0000256" key="1">
    <source>
        <dbReference type="SAM" id="Coils"/>
    </source>
</evidence>
<keyword evidence="4" id="KW-1185">Reference proteome</keyword>
<dbReference type="RefSeq" id="WP_263747162.1">
    <property type="nucleotide sequence ID" value="NZ_JAOWRF010000264.1"/>
</dbReference>
<proteinExistence type="predicted"/>
<feature type="coiled-coil region" evidence="1">
    <location>
        <begin position="108"/>
        <end position="142"/>
    </location>
</feature>
<keyword evidence="2" id="KW-0812">Transmembrane</keyword>
<dbReference type="Proteomes" id="UP001526143">
    <property type="component" value="Unassembled WGS sequence"/>
</dbReference>
<gene>
    <name evidence="3" type="ORF">OGM63_18695</name>
</gene>
<feature type="transmembrane region" description="Helical" evidence="2">
    <location>
        <begin position="26"/>
        <end position="47"/>
    </location>
</feature>